<dbReference type="AlphaFoldDB" id="A0AAD1Y728"/>
<dbReference type="SUPFAM" id="SSF144210">
    <property type="entry name" value="Nop10-like SnoRNP"/>
    <property type="match status" value="1"/>
</dbReference>
<reference evidence="6" key="1">
    <citation type="submission" date="2023-07" db="EMBL/GenBank/DDBJ databases">
        <authorList>
            <consortium name="AG Swart"/>
            <person name="Singh M."/>
            <person name="Singh A."/>
            <person name="Seah K."/>
            <person name="Emmerich C."/>
        </authorList>
    </citation>
    <scope>NUCLEOTIDE SEQUENCE</scope>
    <source>
        <strain evidence="6">DP1</strain>
    </source>
</reference>
<keyword evidence="3" id="KW-0698">rRNA processing</keyword>
<dbReference type="GO" id="GO:0070034">
    <property type="term" value="F:telomerase RNA binding"/>
    <property type="evidence" value="ECO:0007669"/>
    <property type="project" value="TreeGrafter"/>
</dbReference>
<comment type="similarity">
    <text evidence="1">Belongs to the NOP10 family.</text>
</comment>
<evidence type="ECO:0000256" key="3">
    <source>
        <dbReference type="ARBA" id="ARBA00022552"/>
    </source>
</evidence>
<dbReference type="InterPro" id="IPR036756">
    <property type="entry name" value="H/ACA_rnp_Nop10_sf"/>
</dbReference>
<evidence type="ECO:0000256" key="5">
    <source>
        <dbReference type="ARBA" id="ARBA00030185"/>
    </source>
</evidence>
<dbReference type="PANTHER" id="PTHR13305">
    <property type="entry name" value="RIBOSOME BIOGENESIS PROTEIN NOP10"/>
    <property type="match status" value="1"/>
</dbReference>
<dbReference type="GO" id="GO:0031118">
    <property type="term" value="P:rRNA pseudouridine synthesis"/>
    <property type="evidence" value="ECO:0007669"/>
    <property type="project" value="TreeGrafter"/>
</dbReference>
<evidence type="ECO:0000256" key="1">
    <source>
        <dbReference type="ARBA" id="ARBA00009462"/>
    </source>
</evidence>
<dbReference type="GO" id="GO:0030515">
    <property type="term" value="F:snoRNA binding"/>
    <property type="evidence" value="ECO:0007669"/>
    <property type="project" value="InterPro"/>
</dbReference>
<proteinExistence type="inferred from homology"/>
<protein>
    <recommendedName>
        <fullName evidence="5">Nucleolar protein 10</fullName>
    </recommendedName>
</protein>
<dbReference type="GO" id="GO:1904874">
    <property type="term" value="P:positive regulation of telomerase RNA localization to Cajal body"/>
    <property type="evidence" value="ECO:0007669"/>
    <property type="project" value="TreeGrafter"/>
</dbReference>
<keyword evidence="2" id="KW-0690">Ribosome biogenesis</keyword>
<evidence type="ECO:0000256" key="4">
    <source>
        <dbReference type="ARBA" id="ARBA00023274"/>
    </source>
</evidence>
<dbReference type="Pfam" id="PF04135">
    <property type="entry name" value="Nop10p"/>
    <property type="match status" value="1"/>
</dbReference>
<dbReference type="Gene3D" id="2.20.28.40">
    <property type="entry name" value="H/ACA ribonucleoprotein complex, subunit Nop10"/>
    <property type="match status" value="1"/>
</dbReference>
<sequence length="64" mass="7484">MYLRFYLDENKKRVYTLKFQAPDGSATFSAHPAKFSPCDPNSDERIKCKKRFDLLLTQSKPVKL</sequence>
<evidence type="ECO:0000313" key="6">
    <source>
        <dbReference type="EMBL" id="CAI2386606.1"/>
    </source>
</evidence>
<organism evidence="6 7">
    <name type="scientific">Euplotes crassus</name>
    <dbReference type="NCBI Taxonomy" id="5936"/>
    <lineage>
        <taxon>Eukaryota</taxon>
        <taxon>Sar</taxon>
        <taxon>Alveolata</taxon>
        <taxon>Ciliophora</taxon>
        <taxon>Intramacronucleata</taxon>
        <taxon>Spirotrichea</taxon>
        <taxon>Hypotrichia</taxon>
        <taxon>Euplotida</taxon>
        <taxon>Euplotidae</taxon>
        <taxon>Moneuplotes</taxon>
    </lineage>
</organism>
<name>A0AAD1Y728_EUPCR</name>
<dbReference type="GO" id="GO:0031429">
    <property type="term" value="C:box H/ACA snoRNP complex"/>
    <property type="evidence" value="ECO:0007669"/>
    <property type="project" value="TreeGrafter"/>
</dbReference>
<dbReference type="GO" id="GO:0031120">
    <property type="term" value="P:snRNA pseudouridine synthesis"/>
    <property type="evidence" value="ECO:0007669"/>
    <property type="project" value="TreeGrafter"/>
</dbReference>
<dbReference type="Proteomes" id="UP001295684">
    <property type="component" value="Unassembled WGS sequence"/>
</dbReference>
<evidence type="ECO:0000313" key="7">
    <source>
        <dbReference type="Proteomes" id="UP001295684"/>
    </source>
</evidence>
<evidence type="ECO:0000256" key="2">
    <source>
        <dbReference type="ARBA" id="ARBA00022517"/>
    </source>
</evidence>
<accession>A0AAD1Y728</accession>
<dbReference type="InterPro" id="IPR007264">
    <property type="entry name" value="H/ACA_rnp_Nop10"/>
</dbReference>
<comment type="caution">
    <text evidence="6">The sequence shown here is derived from an EMBL/GenBank/DDBJ whole genome shotgun (WGS) entry which is preliminary data.</text>
</comment>
<gene>
    <name evidence="6" type="ORF">ECRASSUSDP1_LOCUS28228</name>
</gene>
<keyword evidence="7" id="KW-1185">Reference proteome</keyword>
<dbReference type="EMBL" id="CAMPGE010029128">
    <property type="protein sequence ID" value="CAI2386606.1"/>
    <property type="molecule type" value="Genomic_DNA"/>
</dbReference>
<keyword evidence="4" id="KW-0687">Ribonucleoprotein</keyword>
<dbReference type="PANTHER" id="PTHR13305:SF0">
    <property type="entry name" value="H_ACA RIBONUCLEOPROTEIN COMPLEX SUBUNIT 3"/>
    <property type="match status" value="1"/>
</dbReference>